<keyword evidence="2" id="KW-1185">Reference proteome</keyword>
<gene>
    <name evidence="1" type="ORF">RS86_01341</name>
</gene>
<dbReference type="AlphaFoldDB" id="A0A0F0LNR0"/>
<evidence type="ECO:0000313" key="1">
    <source>
        <dbReference type="EMBL" id="KJL33905.1"/>
    </source>
</evidence>
<dbReference type="PATRIC" id="fig|582680.6.peg.1379"/>
<dbReference type="STRING" id="582680.RS86_01341"/>
<protein>
    <submittedName>
        <fullName evidence="1">Alpha/beta hydrolase family protein</fullName>
    </submittedName>
</protein>
<dbReference type="GO" id="GO:0016787">
    <property type="term" value="F:hydrolase activity"/>
    <property type="evidence" value="ECO:0007669"/>
    <property type="project" value="UniProtKB-KW"/>
</dbReference>
<accession>A0A0F0LNR0</accession>
<keyword evidence="1" id="KW-0378">Hydrolase</keyword>
<dbReference type="Gene3D" id="3.40.50.1820">
    <property type="entry name" value="alpha/beta hydrolase"/>
    <property type="match status" value="1"/>
</dbReference>
<evidence type="ECO:0000313" key="2">
    <source>
        <dbReference type="Proteomes" id="UP000033740"/>
    </source>
</evidence>
<name>A0A0F0LNR0_9MICO</name>
<dbReference type="RefSeq" id="WP_045271447.1">
    <property type="nucleotide sequence ID" value="NZ_JYIX01000031.1"/>
</dbReference>
<dbReference type="Proteomes" id="UP000033740">
    <property type="component" value="Unassembled WGS sequence"/>
</dbReference>
<dbReference type="SUPFAM" id="SSF53474">
    <property type="entry name" value="alpha/beta-Hydrolases"/>
    <property type="match status" value="1"/>
</dbReference>
<comment type="caution">
    <text evidence="1">The sequence shown here is derived from an EMBL/GenBank/DDBJ whole genome shotgun (WGS) entry which is preliminary data.</text>
</comment>
<proteinExistence type="predicted"/>
<organism evidence="1 2">
    <name type="scientific">Microbacterium azadirachtae</name>
    <dbReference type="NCBI Taxonomy" id="582680"/>
    <lineage>
        <taxon>Bacteria</taxon>
        <taxon>Bacillati</taxon>
        <taxon>Actinomycetota</taxon>
        <taxon>Actinomycetes</taxon>
        <taxon>Micrococcales</taxon>
        <taxon>Microbacteriaceae</taxon>
        <taxon>Microbacterium</taxon>
    </lineage>
</organism>
<dbReference type="EMBL" id="JYIX01000031">
    <property type="protein sequence ID" value="KJL33905.1"/>
    <property type="molecule type" value="Genomic_DNA"/>
</dbReference>
<sequence>MADDVEITHGGMIAVDPDRLRTTAGRVRAEAGEVACARQDLLAIPGLVDDVPLARGFPALWSAAARLQNVEDALERLAGGVGTMADVYELADLRARQAMLGAGDVAAARDLRRREERLLAGDARLSALDERLQESWRRGVAEGFAPGGEPGSLPGAAGDALLLGLSPALFLLQSVLGWNTRVQAEGAQRLMTSVAAENGVVRPAPLAPAPGLVLMADARSPAGVRPRAGDVVIDRGPAATIPAGPSTLAGAVSRIPFGRSSQVRVETYRMGDGAQRFVAYIDGTRGRSAEEPWSFASNLRMYSEHAEADSYRAVAEALRDAGAGADTPVDLVGYSQGGMIAGLLAQSGEFDVQGVVTVGSPIEPVLPDDVLSVAVRHTDDPVAGLAGGGSPNGTGSPDSLVIRRTVAPGHGTDPQIPAHLLDGYAETVRRAEASGDERMARIAEHFAVLDTATSMTSTDYTARRVTG</sequence>
<reference evidence="1 2" key="1">
    <citation type="submission" date="2015-02" db="EMBL/GenBank/DDBJ databases">
        <title>Draft genome sequences of ten Microbacterium spp. with emphasis on heavy metal contaminated environments.</title>
        <authorList>
            <person name="Corretto E."/>
        </authorList>
    </citation>
    <scope>NUCLEOTIDE SEQUENCE [LARGE SCALE GENOMIC DNA]</scope>
    <source>
        <strain evidence="1 2">ARN176</strain>
    </source>
</reference>
<dbReference type="InterPro" id="IPR029058">
    <property type="entry name" value="AB_hydrolase_fold"/>
</dbReference>